<evidence type="ECO:0000313" key="3">
    <source>
        <dbReference type="EMBL" id="AOZ96331.1"/>
    </source>
</evidence>
<comment type="similarity">
    <text evidence="1">Belongs to the metallophosphoesterase superfamily. YfcE family.</text>
</comment>
<dbReference type="InterPro" id="IPR024654">
    <property type="entry name" value="Calcineurin-like_PHP_lpxH"/>
</dbReference>
<evidence type="ECO:0000256" key="1">
    <source>
        <dbReference type="ARBA" id="ARBA00008950"/>
    </source>
</evidence>
<organism evidence="3 4">
    <name type="scientific">Butyrivibrio hungatei</name>
    <dbReference type="NCBI Taxonomy" id="185008"/>
    <lineage>
        <taxon>Bacteria</taxon>
        <taxon>Bacillati</taxon>
        <taxon>Bacillota</taxon>
        <taxon>Clostridia</taxon>
        <taxon>Lachnospirales</taxon>
        <taxon>Lachnospiraceae</taxon>
        <taxon>Butyrivibrio</taxon>
    </lineage>
</organism>
<dbReference type="EMBL" id="CP017831">
    <property type="protein sequence ID" value="AOZ96331.1"/>
    <property type="molecule type" value="Genomic_DNA"/>
</dbReference>
<dbReference type="AlphaFoldDB" id="A0A1D9P1E8"/>
<protein>
    <submittedName>
        <fullName evidence="3">Metallophosphoesterase</fullName>
    </submittedName>
</protein>
<proteinExistence type="inferred from homology"/>
<reference evidence="4" key="1">
    <citation type="submission" date="2016-10" db="EMBL/GenBank/DDBJ databases">
        <title>The complete genome sequence of the rumen bacterium Butyrivibrio hungatei MB2003.</title>
        <authorList>
            <person name="Palevich N."/>
            <person name="Kelly W.J."/>
            <person name="Leahy S.C."/>
            <person name="Altermann E."/>
            <person name="Rakonjac J."/>
            <person name="Attwood G.T."/>
        </authorList>
    </citation>
    <scope>NUCLEOTIDE SEQUENCE [LARGE SCALE GENOMIC DNA]</scope>
    <source>
        <strain evidence="4">MB2003</strain>
    </source>
</reference>
<dbReference type="RefSeq" id="WP_071176030.1">
    <property type="nucleotide sequence ID" value="NZ_CP017831.1"/>
</dbReference>
<keyword evidence="4" id="KW-1185">Reference proteome</keyword>
<dbReference type="OrthoDB" id="5380073at2"/>
<dbReference type="InterPro" id="IPR029052">
    <property type="entry name" value="Metallo-depent_PP-like"/>
</dbReference>
<dbReference type="KEGG" id="bhu:bhn_I1297"/>
<name>A0A1D9P1E8_9FIRM</name>
<sequence length="210" mass="24557">MIYYIADCHFFHGALNDRMDKRGFESVEAMNDYMLTKWNNKVTNADTVVILGDLSLGKVDETNELIHKLKGKLCLITGNHDKYIKSADFDASRFEWIEDYKEITDSQKKVICSHYPIPFYDGQYRLRHNGDPKTYMLYGHVHETRDEVLMKKIIEMIKTTPYNPIGSTHESFIPCNMINCFCKRSDYTPLTLTEWIKLNKAIEENSDYGK</sequence>
<dbReference type="SUPFAM" id="SSF56300">
    <property type="entry name" value="Metallo-dependent phosphatases"/>
    <property type="match status" value="1"/>
</dbReference>
<feature type="domain" description="Calcineurin-like phosphoesterase" evidence="2">
    <location>
        <begin position="37"/>
        <end position="147"/>
    </location>
</feature>
<gene>
    <name evidence="3" type="ORF">bhn_I1297</name>
</gene>
<dbReference type="Pfam" id="PF12850">
    <property type="entry name" value="Metallophos_2"/>
    <property type="match status" value="1"/>
</dbReference>
<dbReference type="Proteomes" id="UP000179284">
    <property type="component" value="Chromosome I"/>
</dbReference>
<evidence type="ECO:0000259" key="2">
    <source>
        <dbReference type="Pfam" id="PF12850"/>
    </source>
</evidence>
<evidence type="ECO:0000313" key="4">
    <source>
        <dbReference type="Proteomes" id="UP000179284"/>
    </source>
</evidence>
<accession>A0A1D9P1E8</accession>
<dbReference type="Gene3D" id="3.60.21.10">
    <property type="match status" value="1"/>
</dbReference>